<dbReference type="Proteomes" id="UP000321832">
    <property type="component" value="Unassembled WGS sequence"/>
</dbReference>
<sequence length="93" mass="10621">MRLDAFCWFDILPGLLAGHDDVFVVVHSNWRFSHSPEEIGDLLGSLGNRYLGTTPKGERYACIQARLARHPRWRATSSSMTHPRRSAIHRHPS</sequence>
<dbReference type="EMBL" id="VOPW01000001">
    <property type="protein sequence ID" value="TXC66676.1"/>
    <property type="molecule type" value="Genomic_DNA"/>
</dbReference>
<organism evidence="2 3">
    <name type="scientific">Piscinibacter aquaticus</name>
    <dbReference type="NCBI Taxonomy" id="392597"/>
    <lineage>
        <taxon>Bacteria</taxon>
        <taxon>Pseudomonadati</taxon>
        <taxon>Pseudomonadota</taxon>
        <taxon>Betaproteobacteria</taxon>
        <taxon>Burkholderiales</taxon>
        <taxon>Sphaerotilaceae</taxon>
        <taxon>Piscinibacter</taxon>
    </lineage>
</organism>
<comment type="caution">
    <text evidence="2">The sequence shown here is derived from an EMBL/GenBank/DDBJ whole genome shotgun (WGS) entry which is preliminary data.</text>
</comment>
<feature type="region of interest" description="Disordered" evidence="1">
    <location>
        <begin position="73"/>
        <end position="93"/>
    </location>
</feature>
<gene>
    <name evidence="2" type="ORF">FSC37_15260</name>
</gene>
<reference evidence="2 3" key="1">
    <citation type="submission" date="2019-08" db="EMBL/GenBank/DDBJ databases">
        <authorList>
            <person name="Khan S.A."/>
            <person name="Jeon C.O."/>
            <person name="Jeong S.E."/>
        </authorList>
    </citation>
    <scope>NUCLEOTIDE SEQUENCE [LARGE SCALE GENOMIC DNA]</scope>
    <source>
        <strain evidence="3">IMCC1728</strain>
    </source>
</reference>
<keyword evidence="3" id="KW-1185">Reference proteome</keyword>
<evidence type="ECO:0000313" key="2">
    <source>
        <dbReference type="EMBL" id="TXC66676.1"/>
    </source>
</evidence>
<evidence type="ECO:0000313" key="3">
    <source>
        <dbReference type="Proteomes" id="UP000321832"/>
    </source>
</evidence>
<name>A0A5C6U4H5_9BURK</name>
<feature type="compositionally biased region" description="Basic residues" evidence="1">
    <location>
        <begin position="82"/>
        <end position="93"/>
    </location>
</feature>
<dbReference type="AlphaFoldDB" id="A0A5C6U4H5"/>
<proteinExistence type="predicted"/>
<evidence type="ECO:0000256" key="1">
    <source>
        <dbReference type="SAM" id="MobiDB-lite"/>
    </source>
</evidence>
<accession>A0A5C6U4H5</accession>
<protein>
    <submittedName>
        <fullName evidence="2">Uncharacterized protein</fullName>
    </submittedName>
</protein>